<sequence>MTTPRPRISSDHGQALARNLYRHLQQEGVSPEMAERAVRHFHADLTAWSDPEPFTLGYTGWRGARREKVQADLARIRDDVGALRLIVGFDPDKRRPSGGDMHAYDWAIGTPGVTVECLPAP</sequence>
<keyword evidence="2" id="KW-1185">Reference proteome</keyword>
<proteinExistence type="predicted"/>
<evidence type="ECO:0000313" key="1">
    <source>
        <dbReference type="EMBL" id="PRX66144.1"/>
    </source>
</evidence>
<dbReference type="OrthoDB" id="572639at2"/>
<organism evidence="1 2">
    <name type="scientific">Nonomuraea fuscirosea</name>
    <dbReference type="NCBI Taxonomy" id="1291556"/>
    <lineage>
        <taxon>Bacteria</taxon>
        <taxon>Bacillati</taxon>
        <taxon>Actinomycetota</taxon>
        <taxon>Actinomycetes</taxon>
        <taxon>Streptosporangiales</taxon>
        <taxon>Streptosporangiaceae</taxon>
        <taxon>Nonomuraea</taxon>
    </lineage>
</organism>
<reference evidence="1 2" key="1">
    <citation type="submission" date="2018-03" db="EMBL/GenBank/DDBJ databases">
        <title>Genomic Encyclopedia of Type Strains, Phase III (KMG-III): the genomes of soil and plant-associated and newly described type strains.</title>
        <authorList>
            <person name="Whitman W."/>
        </authorList>
    </citation>
    <scope>NUCLEOTIDE SEQUENCE [LARGE SCALE GENOMIC DNA]</scope>
    <source>
        <strain evidence="1 2">CGMCC 4.7104</strain>
    </source>
</reference>
<evidence type="ECO:0000313" key="2">
    <source>
        <dbReference type="Proteomes" id="UP000238312"/>
    </source>
</evidence>
<accession>A0A2T0N2D8</accession>
<gene>
    <name evidence="1" type="ORF">B0I32_106280</name>
</gene>
<dbReference type="Proteomes" id="UP000238312">
    <property type="component" value="Unassembled WGS sequence"/>
</dbReference>
<comment type="caution">
    <text evidence="1">The sequence shown here is derived from an EMBL/GenBank/DDBJ whole genome shotgun (WGS) entry which is preliminary data.</text>
</comment>
<name>A0A2T0N2D8_9ACTN</name>
<dbReference type="EMBL" id="PVNG01000006">
    <property type="protein sequence ID" value="PRX66144.1"/>
    <property type="molecule type" value="Genomic_DNA"/>
</dbReference>
<dbReference type="RefSeq" id="WP_146178188.1">
    <property type="nucleotide sequence ID" value="NZ_PVNG01000006.1"/>
</dbReference>
<dbReference type="AlphaFoldDB" id="A0A2T0N2D8"/>
<protein>
    <submittedName>
        <fullName evidence="1">Uncharacterized protein</fullName>
    </submittedName>
</protein>